<sequence length="55" mass="6457">MKIIESIKGLFGFKAWKQADEEIGESFIKRMKERGLFEYSDDGFRIKKNSVIEVL</sequence>
<dbReference type="RefSeq" id="WP_350411230.1">
    <property type="nucleotide sequence ID" value="NZ_JBEOKT010000004.1"/>
</dbReference>
<gene>
    <name evidence="1" type="ORF">ABS362_05005</name>
</gene>
<keyword evidence="2" id="KW-1185">Reference proteome</keyword>
<comment type="caution">
    <text evidence="1">The sequence shown here is derived from an EMBL/GenBank/DDBJ whole genome shotgun (WGS) entry which is preliminary data.</text>
</comment>
<dbReference type="Proteomes" id="UP001476807">
    <property type="component" value="Unassembled WGS sequence"/>
</dbReference>
<organism evidence="1 2">
    <name type="scientific">Pontibacter populi</name>
    <dbReference type="NCBI Taxonomy" id="890055"/>
    <lineage>
        <taxon>Bacteria</taxon>
        <taxon>Pseudomonadati</taxon>
        <taxon>Bacteroidota</taxon>
        <taxon>Cytophagia</taxon>
        <taxon>Cytophagales</taxon>
        <taxon>Hymenobacteraceae</taxon>
        <taxon>Pontibacter</taxon>
    </lineage>
</organism>
<protein>
    <submittedName>
        <fullName evidence="1">Uncharacterized protein</fullName>
    </submittedName>
</protein>
<name>A0ABV1RR69_9BACT</name>
<evidence type="ECO:0000313" key="2">
    <source>
        <dbReference type="Proteomes" id="UP001476807"/>
    </source>
</evidence>
<accession>A0ABV1RR69</accession>
<evidence type="ECO:0000313" key="1">
    <source>
        <dbReference type="EMBL" id="MER2996892.1"/>
    </source>
</evidence>
<dbReference type="EMBL" id="JBEOKT010000004">
    <property type="protein sequence ID" value="MER2996892.1"/>
    <property type="molecule type" value="Genomic_DNA"/>
</dbReference>
<reference evidence="1 2" key="1">
    <citation type="submission" date="2024-06" db="EMBL/GenBank/DDBJ databases">
        <title>Pontibacter populi HYL7-15.</title>
        <authorList>
            <person name="Kim M.K."/>
        </authorList>
    </citation>
    <scope>NUCLEOTIDE SEQUENCE [LARGE SCALE GENOMIC DNA]</scope>
    <source>
        <strain evidence="1 2">HYL7-15</strain>
    </source>
</reference>
<proteinExistence type="predicted"/>